<dbReference type="UniPathway" id="UPA00219"/>
<comment type="caution">
    <text evidence="9">The sequence shown here is derived from an EMBL/GenBank/DDBJ whole genome shotgun (WGS) entry which is preliminary data.</text>
</comment>
<keyword evidence="4 6" id="KW-0573">Peptidoglycan synthesis</keyword>
<feature type="domain" description="L,D-TPase catalytic" evidence="8">
    <location>
        <begin position="380"/>
        <end position="499"/>
    </location>
</feature>
<protein>
    <recommendedName>
        <fullName evidence="8">L,D-TPase catalytic domain-containing protein</fullName>
    </recommendedName>
</protein>
<reference evidence="9 10" key="1">
    <citation type="submission" date="2010-05" db="EMBL/GenBank/DDBJ databases">
        <authorList>
            <person name="Qin X."/>
            <person name="Bachman B."/>
            <person name="Battles P."/>
            <person name="Bell A."/>
            <person name="Bess C."/>
            <person name="Bickham C."/>
            <person name="Chaboub L."/>
            <person name="Chen D."/>
            <person name="Coyle M."/>
            <person name="Deiros D.R."/>
            <person name="Dinh H."/>
            <person name="Forbes L."/>
            <person name="Fowler G."/>
            <person name="Francisco L."/>
            <person name="Fu Q."/>
            <person name="Gubbala S."/>
            <person name="Hale W."/>
            <person name="Han Y."/>
            <person name="Hemphill L."/>
            <person name="Highlander S.K."/>
            <person name="Hirani K."/>
            <person name="Hogues M."/>
            <person name="Jackson L."/>
            <person name="Jakkamsetti A."/>
            <person name="Javaid M."/>
            <person name="Jiang H."/>
            <person name="Korchina V."/>
            <person name="Kovar C."/>
            <person name="Lara F."/>
            <person name="Lee S."/>
            <person name="Mata R."/>
            <person name="Mathew T."/>
            <person name="Moen C."/>
            <person name="Morales K."/>
            <person name="Munidasa M."/>
            <person name="Nazareth L."/>
            <person name="Ngo R."/>
            <person name="Nguyen L."/>
            <person name="Okwuonu G."/>
            <person name="Ongeri F."/>
            <person name="Patil S."/>
            <person name="Petrosino J."/>
            <person name="Pham C."/>
            <person name="Pham P."/>
            <person name="Pu L.-L."/>
            <person name="Puazo M."/>
            <person name="Raj R."/>
            <person name="Reid J."/>
            <person name="Rouhana J."/>
            <person name="Saada N."/>
            <person name="Shang Y."/>
            <person name="Simmons D."/>
            <person name="Thornton R."/>
            <person name="Warren J."/>
            <person name="Weissenberger G."/>
            <person name="Zhang J."/>
            <person name="Zhang L."/>
            <person name="Zhou C."/>
            <person name="Zhu D."/>
            <person name="Muzny D."/>
            <person name="Worley K."/>
            <person name="Gibbs R."/>
        </authorList>
    </citation>
    <scope>NUCLEOTIDE SEQUENCE [LARGE SCALE GENOMIC DNA]</scope>
    <source>
        <strain evidence="9 10">NAP08</strain>
    </source>
</reference>
<evidence type="ECO:0000256" key="7">
    <source>
        <dbReference type="SAM" id="Phobius"/>
    </source>
</evidence>
<dbReference type="GO" id="GO:0008360">
    <property type="term" value="P:regulation of cell shape"/>
    <property type="evidence" value="ECO:0007669"/>
    <property type="project" value="UniProtKB-UniRule"/>
</dbReference>
<dbReference type="Gene3D" id="3.10.20.800">
    <property type="match status" value="1"/>
</dbReference>
<dbReference type="PROSITE" id="PS52029">
    <property type="entry name" value="LD_TPASE"/>
    <property type="match status" value="1"/>
</dbReference>
<evidence type="ECO:0000313" key="10">
    <source>
        <dbReference type="Proteomes" id="UP000003227"/>
    </source>
</evidence>
<keyword evidence="7" id="KW-0472">Membrane</keyword>
<dbReference type="Gene3D" id="2.40.440.10">
    <property type="entry name" value="L,D-transpeptidase catalytic domain-like"/>
    <property type="match status" value="1"/>
</dbReference>
<organism evidence="9 10">
    <name type="scientific">Clostridioides difficile NAP08</name>
    <dbReference type="NCBI Taxonomy" id="525259"/>
    <lineage>
        <taxon>Bacteria</taxon>
        <taxon>Bacillati</taxon>
        <taxon>Bacillota</taxon>
        <taxon>Clostridia</taxon>
        <taxon>Peptostreptococcales</taxon>
        <taxon>Peptostreptococcaceae</taxon>
        <taxon>Clostridioides</taxon>
    </lineage>
</organism>
<dbReference type="PANTHER" id="PTHR30582:SF33">
    <property type="entry name" value="EXPORTED PROTEIN"/>
    <property type="match status" value="1"/>
</dbReference>
<feature type="active site" description="Proton donor/acceptor" evidence="6">
    <location>
        <position position="454"/>
    </location>
</feature>
<dbReference type="Proteomes" id="UP000003227">
    <property type="component" value="Unassembled WGS sequence"/>
</dbReference>
<dbReference type="SUPFAM" id="SSF141523">
    <property type="entry name" value="L,D-transpeptidase catalytic domain-like"/>
    <property type="match status" value="1"/>
</dbReference>
<dbReference type="InterPro" id="IPR022029">
    <property type="entry name" value="YoaR-like_PG-bd"/>
</dbReference>
<dbReference type="AlphaFoldDB" id="D5Q8J4"/>
<feature type="transmembrane region" description="Helical" evidence="7">
    <location>
        <begin position="48"/>
        <end position="68"/>
    </location>
</feature>
<dbReference type="Pfam" id="PF12229">
    <property type="entry name" value="PG_binding_4"/>
    <property type="match status" value="1"/>
</dbReference>
<comment type="pathway">
    <text evidence="1 6">Cell wall biogenesis; peptidoglycan biosynthesis.</text>
</comment>
<dbReference type="InterPro" id="IPR050979">
    <property type="entry name" value="LD-transpeptidase"/>
</dbReference>
<keyword evidence="2" id="KW-0808">Transferase</keyword>
<keyword evidence="5 6" id="KW-0961">Cell wall biogenesis/degradation</keyword>
<feature type="active site" description="Nucleophile" evidence="6">
    <location>
        <position position="475"/>
    </location>
</feature>
<accession>D5Q8J4</accession>
<keyword evidence="7" id="KW-0812">Transmembrane</keyword>
<dbReference type="GO" id="GO:0071555">
    <property type="term" value="P:cell wall organization"/>
    <property type="evidence" value="ECO:0007669"/>
    <property type="project" value="UniProtKB-UniRule"/>
</dbReference>
<evidence type="ECO:0000256" key="2">
    <source>
        <dbReference type="ARBA" id="ARBA00022679"/>
    </source>
</evidence>
<dbReference type="InterPro" id="IPR038063">
    <property type="entry name" value="Transpep_catalytic_dom"/>
</dbReference>
<dbReference type="InterPro" id="IPR005490">
    <property type="entry name" value="LD_TPept_cat_dom"/>
</dbReference>
<dbReference type="Pfam" id="PF03734">
    <property type="entry name" value="YkuD"/>
    <property type="match status" value="1"/>
</dbReference>
<dbReference type="HOGENOM" id="CLU_022707_2_1_9"/>
<dbReference type="EMBL" id="ADNX01000087">
    <property type="protein sequence ID" value="EFH05769.1"/>
    <property type="molecule type" value="Genomic_DNA"/>
</dbReference>
<evidence type="ECO:0000256" key="3">
    <source>
        <dbReference type="ARBA" id="ARBA00022960"/>
    </source>
</evidence>
<evidence type="ECO:0000256" key="1">
    <source>
        <dbReference type="ARBA" id="ARBA00004752"/>
    </source>
</evidence>
<evidence type="ECO:0000259" key="8">
    <source>
        <dbReference type="PROSITE" id="PS52029"/>
    </source>
</evidence>
<name>D5Q8J4_CLODI</name>
<gene>
    <name evidence="9" type="ORF">HMPREF0220_3228</name>
</gene>
<evidence type="ECO:0000256" key="6">
    <source>
        <dbReference type="PROSITE-ProRule" id="PRU01373"/>
    </source>
</evidence>
<dbReference type="CDD" id="cd16913">
    <property type="entry name" value="YkuD_like"/>
    <property type="match status" value="1"/>
</dbReference>
<dbReference type="GO" id="GO:0071972">
    <property type="term" value="F:peptidoglycan L,D-transpeptidase activity"/>
    <property type="evidence" value="ECO:0007669"/>
    <property type="project" value="TreeGrafter"/>
</dbReference>
<dbReference type="PANTHER" id="PTHR30582">
    <property type="entry name" value="L,D-TRANSPEPTIDASE"/>
    <property type="match status" value="1"/>
</dbReference>
<sequence length="499" mass="56390">MIWVYKIRHTWFCLKPIKYIGNYNVRKDLIMIDGKEVKQESGQKNLKFKIAIVVGILFVAYIGMAIFFRNHFYFGTTINGVRASGKTVEQVNDLLTSSTNSYTLNLDERNNKKEQIKAKDIDLKFTPDDKVQKIKDSQSAIGWIGGIFKSKEYNNMVTLSYNKDLLEKRFNALSCLDSKNVVEPKSAYPKYDSTKNAYVIVPEVLGNKVKKDDFYKLVQNSINSGNTSISLDESKVYEVPNNTKDSEKLKQAIKTLDKYVGVVVTYDFSDRKETLDGSEINKWLKVDSEKNYDITFDNDAMVEYTRGLSKKYSTFGDSRPFKTATGKNITISGGIYGWLIDKKKEAEALVDVVKAGKNVTREPIYIQKAVSRNRDDIGNTYVEISLSNQHMWFFKNGEMLVSTDIVTGNLARGFATPSGIYPLNYKARNVSLTGQGYSSPVSYWLPFNGNIGIHDATWRNSFGGGIYKSSGSHGCVNTPFSKAKKIYENIEPGTPIILY</sequence>
<dbReference type="SUPFAM" id="SSF143985">
    <property type="entry name" value="L,D-transpeptidase pre-catalytic domain-like"/>
    <property type="match status" value="1"/>
</dbReference>
<keyword evidence="7" id="KW-1133">Transmembrane helix</keyword>
<dbReference type="GO" id="GO:0005576">
    <property type="term" value="C:extracellular region"/>
    <property type="evidence" value="ECO:0007669"/>
    <property type="project" value="TreeGrafter"/>
</dbReference>
<evidence type="ECO:0000256" key="4">
    <source>
        <dbReference type="ARBA" id="ARBA00022984"/>
    </source>
</evidence>
<dbReference type="InterPro" id="IPR038054">
    <property type="entry name" value="LD_TPept-like_central_sf"/>
</dbReference>
<dbReference type="GO" id="GO:0016740">
    <property type="term" value="F:transferase activity"/>
    <property type="evidence" value="ECO:0007669"/>
    <property type="project" value="UniProtKB-KW"/>
</dbReference>
<dbReference type="GO" id="GO:0018104">
    <property type="term" value="P:peptidoglycan-protein cross-linking"/>
    <property type="evidence" value="ECO:0007669"/>
    <property type="project" value="TreeGrafter"/>
</dbReference>
<evidence type="ECO:0000256" key="5">
    <source>
        <dbReference type="ARBA" id="ARBA00023316"/>
    </source>
</evidence>
<evidence type="ECO:0000313" key="9">
    <source>
        <dbReference type="EMBL" id="EFH05769.1"/>
    </source>
</evidence>
<keyword evidence="3 6" id="KW-0133">Cell shape</keyword>
<proteinExistence type="predicted"/>